<reference evidence="2" key="1">
    <citation type="submission" date="2016-11" db="EMBL/GenBank/DDBJ databases">
        <authorList>
            <person name="Varghese N."/>
            <person name="Submissions S."/>
        </authorList>
    </citation>
    <scope>NUCLEOTIDE SEQUENCE [LARGE SCALE GENOMIC DNA]</scope>
    <source>
        <strain evidence="2">USBA-503</strain>
    </source>
</reference>
<dbReference type="STRING" id="1830138.SAMN05443507_13615"/>
<gene>
    <name evidence="1" type="ORF">SAMN05443507_13615</name>
</gene>
<keyword evidence="2" id="KW-1185">Reference proteome</keyword>
<proteinExistence type="predicted"/>
<sequence>MLRGPLLLQKLLEYGEYIVIITIPKFISKIYSIKVCFFIGPNRNTINAFLNEQTNNYEVDPPEKYDFYLIEINERFYICDLNSDKTLMIRNDVYATLSVLEKRTYNNILIQTNLCTEIDIDNRAKNQISIVTRENPLVIIAFEINTLYNKPCNFVLTVEWVHENQAYWITSRPYELKGKKYSYNALKITPDLPNGFWSCNLYIHETLYSVQNFQIISSKARTRAAFLDIYG</sequence>
<dbReference type="EMBL" id="FRAF01000036">
    <property type="protein sequence ID" value="SHL08323.1"/>
    <property type="molecule type" value="Genomic_DNA"/>
</dbReference>
<accession>A0A1M6XQX8</accession>
<dbReference type="Proteomes" id="UP000184016">
    <property type="component" value="Unassembled WGS sequence"/>
</dbReference>
<dbReference type="RefSeq" id="WP_129583683.1">
    <property type="nucleotide sequence ID" value="NZ_FRAF01000036.1"/>
</dbReference>
<dbReference type="OrthoDB" id="9840297at2"/>
<dbReference type="AlphaFoldDB" id="A0A1M6XQX8"/>
<name>A0A1M6XQX8_9BACL</name>
<protein>
    <submittedName>
        <fullName evidence="1">Uncharacterized protein</fullName>
    </submittedName>
</protein>
<evidence type="ECO:0000313" key="2">
    <source>
        <dbReference type="Proteomes" id="UP000184016"/>
    </source>
</evidence>
<evidence type="ECO:0000313" key="1">
    <source>
        <dbReference type="EMBL" id="SHL08323.1"/>
    </source>
</evidence>
<organism evidence="1 2">
    <name type="scientific">Alicyclobacillus tolerans</name>
    <dbReference type="NCBI Taxonomy" id="90970"/>
    <lineage>
        <taxon>Bacteria</taxon>
        <taxon>Bacillati</taxon>
        <taxon>Bacillota</taxon>
        <taxon>Bacilli</taxon>
        <taxon>Bacillales</taxon>
        <taxon>Alicyclobacillaceae</taxon>
        <taxon>Alicyclobacillus</taxon>
    </lineage>
</organism>